<sequence>MPDSKPALSNEPSVGPASEPPAQTAHQLCSPRNILVLAASSLAIAFLQSTTISPNALPPASHTQPIPHCFRPAHWELSPPGLDPRTAHASFTLSTFYDSLFIDALNPSTHGSVRFVLADPSDPPPPGPPSVAVDITARVAARDEAAFRARARVCHTRPRWTEPGRMEGVVVSVDPAEGDDAAERAVPFAFDITVRLPAGPPRSPVVIPAFSASLWNYAFLVDDLRDRVSFGSLLLHAMNAPVRVESLSGASIRVTSWNGDITGSFEATSSIDLYAHNGAIAANASLARPARPAGAPPVVPRLSMASTDKPIAAHVSLLTAPGAGDGDDPCKHAYRASFAAWRAPLSVSFLAAPSDDLNLTVSASNAYAPSTIALPDSFTGTLYARSTHPHIPTVHHETESQLEMHGRTVSRGEYGEMHVVSGAVRRGDRACGEVDAQAVQGDVALYI</sequence>
<accession>A0ABQ8JXC3</accession>
<proteinExistence type="predicted"/>
<evidence type="ECO:0000313" key="2">
    <source>
        <dbReference type="EMBL" id="KAH9828733.1"/>
    </source>
</evidence>
<evidence type="ECO:0000313" key="3">
    <source>
        <dbReference type="Proteomes" id="UP000814176"/>
    </source>
</evidence>
<feature type="region of interest" description="Disordered" evidence="1">
    <location>
        <begin position="1"/>
        <end position="25"/>
    </location>
</feature>
<comment type="caution">
    <text evidence="2">The sequence shown here is derived from an EMBL/GenBank/DDBJ whole genome shotgun (WGS) entry which is preliminary data.</text>
</comment>
<name>A0ABQ8JXC3_9APHY</name>
<dbReference type="EMBL" id="JADCUA010000048">
    <property type="protein sequence ID" value="KAH9828733.1"/>
    <property type="molecule type" value="Genomic_DNA"/>
</dbReference>
<organism evidence="2 3">
    <name type="scientific">Rhodofomes roseus</name>
    <dbReference type="NCBI Taxonomy" id="34475"/>
    <lineage>
        <taxon>Eukaryota</taxon>
        <taxon>Fungi</taxon>
        <taxon>Dikarya</taxon>
        <taxon>Basidiomycota</taxon>
        <taxon>Agaricomycotina</taxon>
        <taxon>Agaricomycetes</taxon>
        <taxon>Polyporales</taxon>
        <taxon>Rhodofomes</taxon>
    </lineage>
</organism>
<dbReference type="GeneID" id="72008956"/>
<reference evidence="2 3" key="1">
    <citation type="journal article" date="2021" name="Environ. Microbiol.">
        <title>Gene family expansions and transcriptome signatures uncover fungal adaptations to wood decay.</title>
        <authorList>
            <person name="Hage H."/>
            <person name="Miyauchi S."/>
            <person name="Viragh M."/>
            <person name="Drula E."/>
            <person name="Min B."/>
            <person name="Chaduli D."/>
            <person name="Navarro D."/>
            <person name="Favel A."/>
            <person name="Norest M."/>
            <person name="Lesage-Meessen L."/>
            <person name="Balint B."/>
            <person name="Merenyi Z."/>
            <person name="de Eugenio L."/>
            <person name="Morin E."/>
            <person name="Martinez A.T."/>
            <person name="Baldrian P."/>
            <person name="Stursova M."/>
            <person name="Martinez M.J."/>
            <person name="Novotny C."/>
            <person name="Magnuson J.K."/>
            <person name="Spatafora J.W."/>
            <person name="Maurice S."/>
            <person name="Pangilinan J."/>
            <person name="Andreopoulos W."/>
            <person name="LaButti K."/>
            <person name="Hundley H."/>
            <person name="Na H."/>
            <person name="Kuo A."/>
            <person name="Barry K."/>
            <person name="Lipzen A."/>
            <person name="Henrissat B."/>
            <person name="Riley R."/>
            <person name="Ahrendt S."/>
            <person name="Nagy L.G."/>
            <person name="Grigoriev I.V."/>
            <person name="Martin F."/>
            <person name="Rosso M.N."/>
        </authorList>
    </citation>
    <scope>NUCLEOTIDE SEQUENCE [LARGE SCALE GENOMIC DNA]</scope>
    <source>
        <strain evidence="2 3">CIRM-BRFM 1785</strain>
    </source>
</reference>
<evidence type="ECO:0000256" key="1">
    <source>
        <dbReference type="SAM" id="MobiDB-lite"/>
    </source>
</evidence>
<keyword evidence="3" id="KW-1185">Reference proteome</keyword>
<dbReference type="Proteomes" id="UP000814176">
    <property type="component" value="Unassembled WGS sequence"/>
</dbReference>
<gene>
    <name evidence="2" type="ORF">C8Q71DRAFT_863749</name>
</gene>
<dbReference type="RefSeq" id="XP_047772388.1">
    <property type="nucleotide sequence ID" value="XM_047928224.1"/>
</dbReference>
<protein>
    <submittedName>
        <fullName evidence="2">Uncharacterized protein</fullName>
    </submittedName>
</protein>